<dbReference type="Gene3D" id="3.30.450.90">
    <property type="match status" value="1"/>
</dbReference>
<comment type="caution">
    <text evidence="5">The sequence shown here is derived from an EMBL/GenBank/DDBJ whole genome shotgun (WGS) entry which is preliminary data.</text>
</comment>
<name>A0A2M6WQS2_9BACT</name>
<dbReference type="SUPFAM" id="SSF52540">
    <property type="entry name" value="P-loop containing nucleoside triphosphate hydrolases"/>
    <property type="match status" value="1"/>
</dbReference>
<evidence type="ECO:0000259" key="4">
    <source>
        <dbReference type="PROSITE" id="PS00662"/>
    </source>
</evidence>
<dbReference type="AlphaFoldDB" id="A0A2M6WQS2"/>
<protein>
    <recommendedName>
        <fullName evidence="4">Bacterial type II secretion system protein E domain-containing protein</fullName>
    </recommendedName>
</protein>
<feature type="domain" description="Bacterial type II secretion system protein E" evidence="4">
    <location>
        <begin position="377"/>
        <end position="391"/>
    </location>
</feature>
<dbReference type="PANTHER" id="PTHR30258">
    <property type="entry name" value="TYPE II SECRETION SYSTEM PROTEIN GSPE-RELATED"/>
    <property type="match status" value="1"/>
</dbReference>
<dbReference type="Pfam" id="PF00437">
    <property type="entry name" value="T2SSE"/>
    <property type="match status" value="1"/>
</dbReference>
<keyword evidence="3" id="KW-0067">ATP-binding</keyword>
<proteinExistence type="inferred from homology"/>
<gene>
    <name evidence="5" type="ORF">COT96_02010</name>
</gene>
<organism evidence="5 6">
    <name type="scientific">Candidatus Falkowbacteria bacterium CG10_big_fil_rev_8_21_14_0_10_38_22</name>
    <dbReference type="NCBI Taxonomy" id="1974564"/>
    <lineage>
        <taxon>Bacteria</taxon>
        <taxon>Candidatus Falkowiibacteriota</taxon>
    </lineage>
</organism>
<dbReference type="Pfam" id="PF05157">
    <property type="entry name" value="MshEN"/>
    <property type="match status" value="1"/>
</dbReference>
<evidence type="ECO:0000256" key="2">
    <source>
        <dbReference type="ARBA" id="ARBA00022741"/>
    </source>
</evidence>
<dbReference type="InterPro" id="IPR027417">
    <property type="entry name" value="P-loop_NTPase"/>
</dbReference>
<evidence type="ECO:0000256" key="3">
    <source>
        <dbReference type="ARBA" id="ARBA00022840"/>
    </source>
</evidence>
<dbReference type="GO" id="GO:0005886">
    <property type="term" value="C:plasma membrane"/>
    <property type="evidence" value="ECO:0007669"/>
    <property type="project" value="TreeGrafter"/>
</dbReference>
<dbReference type="InterPro" id="IPR037257">
    <property type="entry name" value="T2SS_E_N_sf"/>
</dbReference>
<dbReference type="CDD" id="cd01129">
    <property type="entry name" value="PulE-GspE-like"/>
    <property type="match status" value="1"/>
</dbReference>
<reference evidence="6" key="1">
    <citation type="submission" date="2017-09" db="EMBL/GenBank/DDBJ databases">
        <title>Depth-based differentiation of microbial function through sediment-hosted aquifers and enrichment of novel symbionts in the deep terrestrial subsurface.</title>
        <authorList>
            <person name="Probst A.J."/>
            <person name="Ladd B."/>
            <person name="Jarett J.K."/>
            <person name="Geller-Mcgrath D.E."/>
            <person name="Sieber C.M.K."/>
            <person name="Emerson J.B."/>
            <person name="Anantharaman K."/>
            <person name="Thomas B.C."/>
            <person name="Malmstrom R."/>
            <person name="Stieglmeier M."/>
            <person name="Klingl A."/>
            <person name="Woyke T."/>
            <person name="Ryan C.M."/>
            <person name="Banfield J.F."/>
        </authorList>
    </citation>
    <scope>NUCLEOTIDE SEQUENCE [LARGE SCALE GENOMIC DNA]</scope>
</reference>
<evidence type="ECO:0000313" key="5">
    <source>
        <dbReference type="EMBL" id="PIT95084.1"/>
    </source>
</evidence>
<comment type="similarity">
    <text evidence="1">Belongs to the GSP E family.</text>
</comment>
<dbReference type="Gene3D" id="3.30.300.160">
    <property type="entry name" value="Type II secretion system, protein E, N-terminal domain"/>
    <property type="match status" value="1"/>
</dbReference>
<keyword evidence="2" id="KW-0547">Nucleotide-binding</keyword>
<dbReference type="InterPro" id="IPR001482">
    <property type="entry name" value="T2SS/T4SS_dom"/>
</dbReference>
<dbReference type="Proteomes" id="UP000228964">
    <property type="component" value="Unassembled WGS sequence"/>
</dbReference>
<dbReference type="SUPFAM" id="SSF160246">
    <property type="entry name" value="EspE N-terminal domain-like"/>
    <property type="match status" value="1"/>
</dbReference>
<dbReference type="GO" id="GO:0005524">
    <property type="term" value="F:ATP binding"/>
    <property type="evidence" value="ECO:0007669"/>
    <property type="project" value="UniProtKB-KW"/>
</dbReference>
<evidence type="ECO:0000256" key="1">
    <source>
        <dbReference type="ARBA" id="ARBA00006611"/>
    </source>
</evidence>
<evidence type="ECO:0000313" key="6">
    <source>
        <dbReference type="Proteomes" id="UP000228964"/>
    </source>
</evidence>
<accession>A0A2M6WQS2</accession>
<dbReference type="GO" id="GO:0016887">
    <property type="term" value="F:ATP hydrolysis activity"/>
    <property type="evidence" value="ECO:0007669"/>
    <property type="project" value="TreeGrafter"/>
</dbReference>
<dbReference type="Gene3D" id="3.40.50.300">
    <property type="entry name" value="P-loop containing nucleotide triphosphate hydrolases"/>
    <property type="match status" value="1"/>
</dbReference>
<dbReference type="EMBL" id="PFAO01000048">
    <property type="protein sequence ID" value="PIT95084.1"/>
    <property type="molecule type" value="Genomic_DNA"/>
</dbReference>
<dbReference type="InterPro" id="IPR007831">
    <property type="entry name" value="T2SS_GspE_N"/>
</dbReference>
<dbReference type="PANTHER" id="PTHR30258:SF1">
    <property type="entry name" value="PROTEIN TRANSPORT PROTEIN HOFB HOMOLOG"/>
    <property type="match status" value="1"/>
</dbReference>
<sequence length="571" mass="64493">MPLIEELVKKGILEKEKAASLEEELKTSGKKEEELILEKGIVSEDFLFELKSGYLKIPFKKIRPEEIPMEILEQIPEETARYYQMVPLAKKENVLEVGMVYPEDLASQEALSFLARRGKFTYQVFLITETNFKNILDKYKTPKREVGKALEELETELKGRKIPRSAEIERMVEEAPISKMVAVILKYGVEGEASDIHIEPLKDKLRVRFRTLGALHPSIFLPIKILPAVISRIKILANLRIDETRIPQDGRFSTRVEDRDIDFRISTFPTTLGEKVAIRVLDPRVGLKKFEELGLSGRNFEVVKAAVEKPYGMILSTGPTGCGKTTTQYAILQILNKEGVNIVTLEDPVEYLIEGINQSQVRPEIGYDFSRGLRQIVRQDPDIIMVGEIRDSETAALTTHAALTGHIVLSTLHTSNVLGVIPRLIDLGVQPFLLPSALSIATAQRLARKLCQNCKRKVKPKKETRDLILKEIDKLPEKVKKEIKIPEPLTIFEPVGCRDCHNTGFSGRIALFEILEMTPQLAEIILRETSEAKILEEATRQGMLTMKQDGILKVLDGITTIEEVLRVAEEK</sequence>
<dbReference type="PROSITE" id="PS00662">
    <property type="entry name" value="T2SP_E"/>
    <property type="match status" value="1"/>
</dbReference>